<dbReference type="RefSeq" id="WP_123042838.1">
    <property type="nucleotide sequence ID" value="NZ_CP033433.1"/>
</dbReference>
<feature type="transmembrane region" description="Helical" evidence="1">
    <location>
        <begin position="71"/>
        <end position="95"/>
    </location>
</feature>
<gene>
    <name evidence="2" type="ORF">EAV92_20710</name>
</gene>
<sequence>MIQLFDNTPKLLKWTEILFIIFVIYTCLFLLYKTLKSKIKINFYYIAGLGLIFIIIVSLYANVYYANENWIGYWGNIAGGVIGGFVTFLGIRYTLDSVQKQERNKNFSIWVPFDTIWSTNSAAIVPKIIKELTHEVPSEQINFELILSYLNEMKQWLDESFKKYGDVVREQNPLLFHILESKSFEIKKECNEYIELINSIKEQDEMSQTDRNILQALAMSLYNSFIKVRNEIIEKIDGM</sequence>
<evidence type="ECO:0000313" key="2">
    <source>
        <dbReference type="EMBL" id="AYQ74758.1"/>
    </source>
</evidence>
<evidence type="ECO:0000313" key="3">
    <source>
        <dbReference type="Proteomes" id="UP000269097"/>
    </source>
</evidence>
<keyword evidence="1" id="KW-0472">Membrane</keyword>
<keyword evidence="3" id="KW-1185">Reference proteome</keyword>
<keyword evidence="1" id="KW-1133">Transmembrane helix</keyword>
<proteinExistence type="predicted"/>
<protein>
    <submittedName>
        <fullName evidence="2">Uncharacterized protein</fullName>
    </submittedName>
</protein>
<evidence type="ECO:0000256" key="1">
    <source>
        <dbReference type="SAM" id="Phobius"/>
    </source>
</evidence>
<feature type="transmembrane region" description="Helical" evidence="1">
    <location>
        <begin position="12"/>
        <end position="31"/>
    </location>
</feature>
<dbReference type="AlphaFoldDB" id="A0A3G3K2S1"/>
<name>A0A3G3K2S1_9BACL</name>
<feature type="transmembrane region" description="Helical" evidence="1">
    <location>
        <begin position="43"/>
        <end position="65"/>
    </location>
</feature>
<keyword evidence="1" id="KW-0812">Transmembrane</keyword>
<dbReference type="KEGG" id="coh:EAV92_20710"/>
<organism evidence="2 3">
    <name type="scientific">Cohnella candidum</name>
    <dbReference type="NCBI Taxonomy" id="2674991"/>
    <lineage>
        <taxon>Bacteria</taxon>
        <taxon>Bacillati</taxon>
        <taxon>Bacillota</taxon>
        <taxon>Bacilli</taxon>
        <taxon>Bacillales</taxon>
        <taxon>Paenibacillaceae</taxon>
        <taxon>Cohnella</taxon>
    </lineage>
</organism>
<dbReference type="Proteomes" id="UP000269097">
    <property type="component" value="Chromosome"/>
</dbReference>
<reference evidence="2 3" key="1">
    <citation type="submission" date="2018-10" db="EMBL/GenBank/DDBJ databases">
        <title>Genome Sequence of Cohnella sp.</title>
        <authorList>
            <person name="Srinivasan S."/>
            <person name="Kim M.K."/>
        </authorList>
    </citation>
    <scope>NUCLEOTIDE SEQUENCE [LARGE SCALE GENOMIC DNA]</scope>
    <source>
        <strain evidence="2 3">18JY8-7</strain>
    </source>
</reference>
<accession>A0A3G3K2S1</accession>
<dbReference type="EMBL" id="CP033433">
    <property type="protein sequence ID" value="AYQ74758.1"/>
    <property type="molecule type" value="Genomic_DNA"/>
</dbReference>